<organism evidence="2 3">
    <name type="scientific">Eumeta variegata</name>
    <name type="common">Bagworm moth</name>
    <name type="synonym">Eumeta japonica</name>
    <dbReference type="NCBI Taxonomy" id="151549"/>
    <lineage>
        <taxon>Eukaryota</taxon>
        <taxon>Metazoa</taxon>
        <taxon>Ecdysozoa</taxon>
        <taxon>Arthropoda</taxon>
        <taxon>Hexapoda</taxon>
        <taxon>Insecta</taxon>
        <taxon>Pterygota</taxon>
        <taxon>Neoptera</taxon>
        <taxon>Endopterygota</taxon>
        <taxon>Lepidoptera</taxon>
        <taxon>Glossata</taxon>
        <taxon>Ditrysia</taxon>
        <taxon>Tineoidea</taxon>
        <taxon>Psychidae</taxon>
        <taxon>Oiketicinae</taxon>
        <taxon>Eumeta</taxon>
    </lineage>
</organism>
<feature type="region of interest" description="Disordered" evidence="1">
    <location>
        <begin position="1"/>
        <end position="112"/>
    </location>
</feature>
<feature type="compositionally biased region" description="Basic residues" evidence="1">
    <location>
        <begin position="59"/>
        <end position="69"/>
    </location>
</feature>
<reference evidence="2 3" key="1">
    <citation type="journal article" date="2019" name="Commun. Biol.">
        <title>The bagworm genome reveals a unique fibroin gene that provides high tensile strength.</title>
        <authorList>
            <person name="Kono N."/>
            <person name="Nakamura H."/>
            <person name="Ohtoshi R."/>
            <person name="Tomita M."/>
            <person name="Numata K."/>
            <person name="Arakawa K."/>
        </authorList>
    </citation>
    <scope>NUCLEOTIDE SEQUENCE [LARGE SCALE GENOMIC DNA]</scope>
</reference>
<sequence>MADEVRKRGAWNGPAENPSAEIKHNPRPRNRRRRRPNGEQRPGDNRLRRKIEAGALSRSCRRSKVRRASRANADGPAPGSYPARERADAARVPVLDYRSAEPQTERFGRCRGPSVDERKFDSIFHGSIPSQFRHVLSICTSVDIANRSLLAQRPARARGAGPGGAGGRDANFPPEEE</sequence>
<feature type="region of interest" description="Disordered" evidence="1">
    <location>
        <begin position="153"/>
        <end position="177"/>
    </location>
</feature>
<dbReference type="EMBL" id="BGZK01002316">
    <property type="protein sequence ID" value="GBP92863.1"/>
    <property type="molecule type" value="Genomic_DNA"/>
</dbReference>
<evidence type="ECO:0000313" key="2">
    <source>
        <dbReference type="EMBL" id="GBP92863.1"/>
    </source>
</evidence>
<evidence type="ECO:0000256" key="1">
    <source>
        <dbReference type="SAM" id="MobiDB-lite"/>
    </source>
</evidence>
<keyword evidence="3" id="KW-1185">Reference proteome</keyword>
<name>A0A4C2A111_EUMVA</name>
<feature type="compositionally biased region" description="Basic residues" evidence="1">
    <location>
        <begin position="25"/>
        <end position="35"/>
    </location>
</feature>
<gene>
    <name evidence="2" type="ORF">EVAR_54882_1</name>
</gene>
<proteinExistence type="predicted"/>
<dbReference type="AlphaFoldDB" id="A0A4C2A111"/>
<feature type="compositionally biased region" description="Basic and acidic residues" evidence="1">
    <location>
        <begin position="36"/>
        <end position="52"/>
    </location>
</feature>
<feature type="compositionally biased region" description="Basic and acidic residues" evidence="1">
    <location>
        <begin position="103"/>
        <end position="112"/>
    </location>
</feature>
<accession>A0A4C2A111</accession>
<evidence type="ECO:0000313" key="3">
    <source>
        <dbReference type="Proteomes" id="UP000299102"/>
    </source>
</evidence>
<protein>
    <submittedName>
        <fullName evidence="2">Uncharacterized protein</fullName>
    </submittedName>
</protein>
<comment type="caution">
    <text evidence="2">The sequence shown here is derived from an EMBL/GenBank/DDBJ whole genome shotgun (WGS) entry which is preliminary data.</text>
</comment>
<dbReference type="Proteomes" id="UP000299102">
    <property type="component" value="Unassembled WGS sequence"/>
</dbReference>